<sequence length="226" mass="24022">MLVDLASGDTLYLRLIVIRRWRPRAAEGRAVGILGGGLPPVVATAGGDGVRPRTPSKEPRPRGSERAWEDGQDPHVVEYVTRRLGAQEQWVRGETSGARGSRSGDLGELSSLARGNGPRRTFAVVATATPTRATAWCKTTDPALDGHVPSAAGSIGMQHTVAAHPSQASSMSFPDPETPQQNVSGTKPFCRELCAAVSRSSGDRGLGNPTRTLQHLPPCVRHRSPK</sequence>
<gene>
    <name evidence="1" type="ORF">HPB47_020191</name>
</gene>
<proteinExistence type="predicted"/>
<organism evidence="1 2">
    <name type="scientific">Ixodes persulcatus</name>
    <name type="common">Taiga tick</name>
    <dbReference type="NCBI Taxonomy" id="34615"/>
    <lineage>
        <taxon>Eukaryota</taxon>
        <taxon>Metazoa</taxon>
        <taxon>Ecdysozoa</taxon>
        <taxon>Arthropoda</taxon>
        <taxon>Chelicerata</taxon>
        <taxon>Arachnida</taxon>
        <taxon>Acari</taxon>
        <taxon>Parasitiformes</taxon>
        <taxon>Ixodida</taxon>
        <taxon>Ixodoidea</taxon>
        <taxon>Ixodidae</taxon>
        <taxon>Ixodinae</taxon>
        <taxon>Ixodes</taxon>
    </lineage>
</organism>
<dbReference type="EMBL" id="JABSTQ010009080">
    <property type="protein sequence ID" value="KAG0433161.1"/>
    <property type="molecule type" value="Genomic_DNA"/>
</dbReference>
<reference evidence="1 2" key="1">
    <citation type="journal article" date="2020" name="Cell">
        <title>Large-Scale Comparative Analyses of Tick Genomes Elucidate Their Genetic Diversity and Vector Capacities.</title>
        <authorList>
            <consortium name="Tick Genome and Microbiome Consortium (TIGMIC)"/>
            <person name="Jia N."/>
            <person name="Wang J."/>
            <person name="Shi W."/>
            <person name="Du L."/>
            <person name="Sun Y."/>
            <person name="Zhan W."/>
            <person name="Jiang J.F."/>
            <person name="Wang Q."/>
            <person name="Zhang B."/>
            <person name="Ji P."/>
            <person name="Bell-Sakyi L."/>
            <person name="Cui X.M."/>
            <person name="Yuan T.T."/>
            <person name="Jiang B.G."/>
            <person name="Yang W.F."/>
            <person name="Lam T.T."/>
            <person name="Chang Q.C."/>
            <person name="Ding S.J."/>
            <person name="Wang X.J."/>
            <person name="Zhu J.G."/>
            <person name="Ruan X.D."/>
            <person name="Zhao L."/>
            <person name="Wei J.T."/>
            <person name="Ye R.Z."/>
            <person name="Que T.C."/>
            <person name="Du C.H."/>
            <person name="Zhou Y.H."/>
            <person name="Cheng J.X."/>
            <person name="Dai P.F."/>
            <person name="Guo W.B."/>
            <person name="Han X.H."/>
            <person name="Huang E.J."/>
            <person name="Li L.F."/>
            <person name="Wei W."/>
            <person name="Gao Y.C."/>
            <person name="Liu J.Z."/>
            <person name="Shao H.Z."/>
            <person name="Wang X."/>
            <person name="Wang C.C."/>
            <person name="Yang T.C."/>
            <person name="Huo Q.B."/>
            <person name="Li W."/>
            <person name="Chen H.Y."/>
            <person name="Chen S.E."/>
            <person name="Zhou L.G."/>
            <person name="Ni X.B."/>
            <person name="Tian J.H."/>
            <person name="Sheng Y."/>
            <person name="Liu T."/>
            <person name="Pan Y.S."/>
            <person name="Xia L.Y."/>
            <person name="Li J."/>
            <person name="Zhao F."/>
            <person name="Cao W.C."/>
        </authorList>
    </citation>
    <scope>NUCLEOTIDE SEQUENCE [LARGE SCALE GENOMIC DNA]</scope>
    <source>
        <strain evidence="1">Iper-2018</strain>
    </source>
</reference>
<dbReference type="Proteomes" id="UP000805193">
    <property type="component" value="Unassembled WGS sequence"/>
</dbReference>
<comment type="caution">
    <text evidence="1">The sequence shown here is derived from an EMBL/GenBank/DDBJ whole genome shotgun (WGS) entry which is preliminary data.</text>
</comment>
<accession>A0AC60QIC2</accession>
<evidence type="ECO:0000313" key="2">
    <source>
        <dbReference type="Proteomes" id="UP000805193"/>
    </source>
</evidence>
<protein>
    <submittedName>
        <fullName evidence="1">Uncharacterized protein</fullName>
    </submittedName>
</protein>
<name>A0AC60QIC2_IXOPE</name>
<keyword evidence="2" id="KW-1185">Reference proteome</keyword>
<evidence type="ECO:0000313" key="1">
    <source>
        <dbReference type="EMBL" id="KAG0433161.1"/>
    </source>
</evidence>